<dbReference type="RefSeq" id="WP_206935467.1">
    <property type="nucleotide sequence ID" value="NZ_JAEKJY010000005.1"/>
</dbReference>
<dbReference type="Proteomes" id="UP000663970">
    <property type="component" value="Unassembled WGS sequence"/>
</dbReference>
<name>A0ABS3DZU4_9BACI</name>
<reference evidence="2 3" key="1">
    <citation type="submission" date="2020-12" db="EMBL/GenBank/DDBJ databases">
        <title>Oil enriched cultivation method for isolating marine PHA-producing bacteria.</title>
        <authorList>
            <person name="Zheng W."/>
            <person name="Yu S."/>
            <person name="Huang Y."/>
        </authorList>
    </citation>
    <scope>NUCLEOTIDE SEQUENCE [LARGE SCALE GENOMIC DNA]</scope>
    <source>
        <strain evidence="2 3">SY-2-6</strain>
    </source>
</reference>
<comment type="caution">
    <text evidence="2">The sequence shown here is derived from an EMBL/GenBank/DDBJ whole genome shotgun (WGS) entry which is preliminary data.</text>
</comment>
<feature type="region of interest" description="Disordered" evidence="1">
    <location>
        <begin position="258"/>
        <end position="287"/>
    </location>
</feature>
<organism evidence="2 3">
    <name type="scientific">Halobacillus kuroshimensis</name>
    <dbReference type="NCBI Taxonomy" id="302481"/>
    <lineage>
        <taxon>Bacteria</taxon>
        <taxon>Bacillati</taxon>
        <taxon>Bacillota</taxon>
        <taxon>Bacilli</taxon>
        <taxon>Bacillales</taxon>
        <taxon>Bacillaceae</taxon>
        <taxon>Halobacillus</taxon>
    </lineage>
</organism>
<sequence>MPDQLYFPTHEGLLSKEHRERIGPALWEFLWCISKTTKEEGKTGIVLGGKPVGYQEVAKELGGSKSTVKRNFERLEKEKYITMKRTPYGHIINVHNSKKFTKSSSKSAENSMGAKSGTGAKNEHRGAIYGQGGAIYGHSNKDKEVDKELDINTTTTTARENSPSEFGTPETVKKEVDSEVEVLVHRYLRFNQQMHPTPKDFQAAKEILQEGVPIAKACEYLQEFVDSFNRNRKHQRQKINGLNYCVGYILDKHYEQKDGGENVKSQGRHTRSSFSRKNGKSAEDVIRQKQAAKRAWGGV</sequence>
<proteinExistence type="predicted"/>
<feature type="compositionally biased region" description="Polar residues" evidence="1">
    <location>
        <begin position="154"/>
        <end position="165"/>
    </location>
</feature>
<gene>
    <name evidence="2" type="ORF">JF544_16480</name>
</gene>
<dbReference type="SUPFAM" id="SSF46785">
    <property type="entry name" value="Winged helix' DNA-binding domain"/>
    <property type="match status" value="1"/>
</dbReference>
<feature type="region of interest" description="Disordered" evidence="1">
    <location>
        <begin position="154"/>
        <end position="173"/>
    </location>
</feature>
<dbReference type="EMBL" id="JAEKJY010000005">
    <property type="protein sequence ID" value="MBN8236856.1"/>
    <property type="molecule type" value="Genomic_DNA"/>
</dbReference>
<feature type="region of interest" description="Disordered" evidence="1">
    <location>
        <begin position="99"/>
        <end position="125"/>
    </location>
</feature>
<evidence type="ECO:0000256" key="1">
    <source>
        <dbReference type="SAM" id="MobiDB-lite"/>
    </source>
</evidence>
<dbReference type="InterPro" id="IPR036390">
    <property type="entry name" value="WH_DNA-bd_sf"/>
</dbReference>
<evidence type="ECO:0008006" key="4">
    <source>
        <dbReference type="Google" id="ProtNLM"/>
    </source>
</evidence>
<protein>
    <recommendedName>
        <fullName evidence="4">Helix-turn-helix domain-containing protein</fullName>
    </recommendedName>
</protein>
<evidence type="ECO:0000313" key="2">
    <source>
        <dbReference type="EMBL" id="MBN8236856.1"/>
    </source>
</evidence>
<keyword evidence="3" id="KW-1185">Reference proteome</keyword>
<evidence type="ECO:0000313" key="3">
    <source>
        <dbReference type="Proteomes" id="UP000663970"/>
    </source>
</evidence>
<accession>A0ABS3DZU4</accession>